<evidence type="ECO:0000313" key="1">
    <source>
        <dbReference type="EMBL" id="KAF7801786.1"/>
    </source>
</evidence>
<sequence length="107" mass="12233">MISKVICNKLKTFLSDLIAPNQSAFLKGWLITDNIVARRNTKSRAPDMEKKKEEDAKLWKGIIIGRNTSGLTHLMYSDDTVHFKLMITISKQFTEFSKSMAPFPLLE</sequence>
<evidence type="ECO:0000313" key="2">
    <source>
        <dbReference type="Proteomes" id="UP000634136"/>
    </source>
</evidence>
<name>A0A834W0V8_9FABA</name>
<proteinExistence type="predicted"/>
<dbReference type="EMBL" id="JAAIUW010000013">
    <property type="protein sequence ID" value="KAF7801786.1"/>
    <property type="molecule type" value="Genomic_DNA"/>
</dbReference>
<accession>A0A834W0V8</accession>
<organism evidence="1 2">
    <name type="scientific">Senna tora</name>
    <dbReference type="NCBI Taxonomy" id="362788"/>
    <lineage>
        <taxon>Eukaryota</taxon>
        <taxon>Viridiplantae</taxon>
        <taxon>Streptophyta</taxon>
        <taxon>Embryophyta</taxon>
        <taxon>Tracheophyta</taxon>
        <taxon>Spermatophyta</taxon>
        <taxon>Magnoliopsida</taxon>
        <taxon>eudicotyledons</taxon>
        <taxon>Gunneridae</taxon>
        <taxon>Pentapetalae</taxon>
        <taxon>rosids</taxon>
        <taxon>fabids</taxon>
        <taxon>Fabales</taxon>
        <taxon>Fabaceae</taxon>
        <taxon>Caesalpinioideae</taxon>
        <taxon>Cassia clade</taxon>
        <taxon>Senna</taxon>
    </lineage>
</organism>
<keyword evidence="2" id="KW-1185">Reference proteome</keyword>
<dbReference type="Proteomes" id="UP000634136">
    <property type="component" value="Unassembled WGS sequence"/>
</dbReference>
<gene>
    <name evidence="1" type="ORF">G2W53_040897</name>
</gene>
<protein>
    <submittedName>
        <fullName evidence="1">Retrotransposon protein, putative, unclassified</fullName>
    </submittedName>
</protein>
<dbReference type="OrthoDB" id="512555at2759"/>
<dbReference type="AlphaFoldDB" id="A0A834W0V8"/>
<reference evidence="1" key="1">
    <citation type="submission" date="2020-09" db="EMBL/GenBank/DDBJ databases">
        <title>Genome-Enabled Discovery of Anthraquinone Biosynthesis in Senna tora.</title>
        <authorList>
            <person name="Kang S.-H."/>
            <person name="Pandey R.P."/>
            <person name="Lee C.-M."/>
            <person name="Sim J.-S."/>
            <person name="Jeong J.-T."/>
            <person name="Choi B.-S."/>
            <person name="Jung M."/>
            <person name="Ginzburg D."/>
            <person name="Zhao K."/>
            <person name="Won S.Y."/>
            <person name="Oh T.-J."/>
            <person name="Yu Y."/>
            <person name="Kim N.-H."/>
            <person name="Lee O.R."/>
            <person name="Lee T.-H."/>
            <person name="Bashyal P."/>
            <person name="Kim T.-S."/>
            <person name="Lee W.-H."/>
            <person name="Kawkins C."/>
            <person name="Kim C.-K."/>
            <person name="Kim J.S."/>
            <person name="Ahn B.O."/>
            <person name="Rhee S.Y."/>
            <person name="Sohng J.K."/>
        </authorList>
    </citation>
    <scope>NUCLEOTIDE SEQUENCE</scope>
    <source>
        <tissue evidence="1">Leaf</tissue>
    </source>
</reference>
<comment type="caution">
    <text evidence="1">The sequence shown here is derived from an EMBL/GenBank/DDBJ whole genome shotgun (WGS) entry which is preliminary data.</text>
</comment>